<evidence type="ECO:0000256" key="2">
    <source>
        <dbReference type="ARBA" id="ARBA00022553"/>
    </source>
</evidence>
<evidence type="ECO:0000256" key="1">
    <source>
        <dbReference type="ARBA" id="ARBA00022448"/>
    </source>
</evidence>
<evidence type="ECO:0000313" key="9">
    <source>
        <dbReference type="EMBL" id="MFC6295586.1"/>
    </source>
</evidence>
<dbReference type="Proteomes" id="UP001596227">
    <property type="component" value="Unassembled WGS sequence"/>
</dbReference>
<dbReference type="InterPro" id="IPR013012">
    <property type="entry name" value="PTS_EIIB_3"/>
</dbReference>
<gene>
    <name evidence="9" type="ORF">ACFQH1_10285</name>
</gene>
<evidence type="ECO:0000256" key="3">
    <source>
        <dbReference type="ARBA" id="ARBA00022597"/>
    </source>
</evidence>
<accession>A0ABW1UKP6</accession>
<dbReference type="Pfam" id="PF02302">
    <property type="entry name" value="PTS_IIB"/>
    <property type="match status" value="1"/>
</dbReference>
<dbReference type="SUPFAM" id="SSF52794">
    <property type="entry name" value="PTS system IIB component-like"/>
    <property type="match status" value="1"/>
</dbReference>
<reference evidence="10" key="1">
    <citation type="journal article" date="2019" name="Int. J. Syst. Evol. Microbiol.">
        <title>The Global Catalogue of Microorganisms (GCM) 10K type strain sequencing project: providing services to taxonomists for standard genome sequencing and annotation.</title>
        <authorList>
            <consortium name="The Broad Institute Genomics Platform"/>
            <consortium name="The Broad Institute Genome Sequencing Center for Infectious Disease"/>
            <person name="Wu L."/>
            <person name="Ma J."/>
        </authorList>
    </citation>
    <scope>NUCLEOTIDE SEQUENCE [LARGE SCALE GENOMIC DNA]</scope>
    <source>
        <strain evidence="10">CCM 8934</strain>
    </source>
</reference>
<keyword evidence="6" id="KW-0418">Kinase</keyword>
<dbReference type="InterPro" id="IPR051819">
    <property type="entry name" value="PTS_sugar-specific_EIIB"/>
</dbReference>
<keyword evidence="5" id="KW-0598">Phosphotransferase system</keyword>
<feature type="modified residue" description="Phosphocysteine; by EIIA" evidence="7">
    <location>
        <position position="10"/>
    </location>
</feature>
<keyword evidence="1" id="KW-0813">Transport</keyword>
<feature type="domain" description="PTS EIIB type-3" evidence="8">
    <location>
        <begin position="3"/>
        <end position="107"/>
    </location>
</feature>
<keyword evidence="10" id="KW-1185">Reference proteome</keyword>
<keyword evidence="3 9" id="KW-0762">Sugar transport</keyword>
<dbReference type="PROSITE" id="PS51100">
    <property type="entry name" value="PTS_EIIB_TYPE_3"/>
    <property type="match status" value="1"/>
</dbReference>
<dbReference type="GO" id="GO:0016740">
    <property type="term" value="F:transferase activity"/>
    <property type="evidence" value="ECO:0007669"/>
    <property type="project" value="UniProtKB-KW"/>
</dbReference>
<evidence type="ECO:0000313" key="10">
    <source>
        <dbReference type="Proteomes" id="UP001596227"/>
    </source>
</evidence>
<dbReference type="InterPro" id="IPR036095">
    <property type="entry name" value="PTS_EIIB-like_sf"/>
</dbReference>
<dbReference type="EC" id="2.7.1.-" evidence="9"/>
<evidence type="ECO:0000256" key="6">
    <source>
        <dbReference type="ARBA" id="ARBA00022777"/>
    </source>
</evidence>
<dbReference type="PANTHER" id="PTHR34581:SF2">
    <property type="entry name" value="PTS SYSTEM N,N'-DIACETYLCHITOBIOSE-SPECIFIC EIIB COMPONENT"/>
    <property type="match status" value="1"/>
</dbReference>
<dbReference type="InterPro" id="IPR003501">
    <property type="entry name" value="PTS_EIIB_2/3"/>
</dbReference>
<name>A0ABW1UKP6_9LACO</name>
<evidence type="ECO:0000259" key="8">
    <source>
        <dbReference type="PROSITE" id="PS51100"/>
    </source>
</evidence>
<evidence type="ECO:0000256" key="7">
    <source>
        <dbReference type="PROSITE-ProRule" id="PRU00423"/>
    </source>
</evidence>
<organism evidence="9 10">
    <name type="scientific">Lactiplantibacillus daoliensis</name>
    <dbReference type="NCBI Taxonomy" id="2559916"/>
    <lineage>
        <taxon>Bacteria</taxon>
        <taxon>Bacillati</taxon>
        <taxon>Bacillota</taxon>
        <taxon>Bacilli</taxon>
        <taxon>Lactobacillales</taxon>
        <taxon>Lactobacillaceae</taxon>
        <taxon>Lactiplantibacillus</taxon>
    </lineage>
</organism>
<protein>
    <submittedName>
        <fullName evidence="9">PTS sugar transporter subunit IIB</fullName>
        <ecNumber evidence="9">2.7.1.-</ecNumber>
    </submittedName>
</protein>
<dbReference type="RefSeq" id="WP_137608059.1">
    <property type="nucleotide sequence ID" value="NZ_BJDH01000010.1"/>
</dbReference>
<comment type="caution">
    <text evidence="9">The sequence shown here is derived from an EMBL/GenBank/DDBJ whole genome shotgun (WGS) entry which is preliminary data.</text>
</comment>
<evidence type="ECO:0000256" key="5">
    <source>
        <dbReference type="ARBA" id="ARBA00022683"/>
    </source>
</evidence>
<dbReference type="PANTHER" id="PTHR34581">
    <property type="entry name" value="PTS SYSTEM N,N'-DIACETYLCHITOBIOSE-SPECIFIC EIIB COMPONENT"/>
    <property type="match status" value="1"/>
</dbReference>
<evidence type="ECO:0000256" key="4">
    <source>
        <dbReference type="ARBA" id="ARBA00022679"/>
    </source>
</evidence>
<dbReference type="CDD" id="cd05564">
    <property type="entry name" value="PTS_IIB_chitobiose_lichenan"/>
    <property type="match status" value="1"/>
</dbReference>
<dbReference type="EMBL" id="JBHSSB010000030">
    <property type="protein sequence ID" value="MFC6295586.1"/>
    <property type="molecule type" value="Genomic_DNA"/>
</dbReference>
<keyword evidence="4 9" id="KW-0808">Transferase</keyword>
<proteinExistence type="predicted"/>
<keyword evidence="2" id="KW-0597">Phosphoprotein</keyword>
<sequence length="107" mass="11584">MTQKTIMLACAGGMSTSLLVTKMKAAAKANHDNFQIFATAAAEIQDRLTGDHRPDVLLLGPQIRYIADKAQVVADQVGIPMTVINMHDYGTMNGVKVLNTAKRLLND</sequence>
<dbReference type="Gene3D" id="3.40.50.2300">
    <property type="match status" value="1"/>
</dbReference>